<dbReference type="OrthoDB" id="8727862at2"/>
<keyword evidence="3 8" id="KW-1134">Transmembrane beta strand</keyword>
<dbReference type="Proteomes" id="UP000295543">
    <property type="component" value="Unassembled WGS sequence"/>
</dbReference>
<keyword evidence="5 9" id="KW-0798">TonB box</keyword>
<keyword evidence="12" id="KW-0675">Receptor</keyword>
<sequence>MKHSHAAPKKRLLTSALLFALAPPLAAQVAEPNEVQTPYSAASDDATELDRVTVTGIRGSLLSSMNLKRDAQGVVDGIVAEDIGKFPDTNLAESLQRISGVSIDRSQGEGSRVTVRGVGPDFNLVLLNGRQMPASSIEATNASNSRAFDFANLASESISGVEVFKTSRAATATGGIGATINIKTARPLESEPLANVGMKAVHDSSVDNLPKQMQGEKWTGEMSGIFSTKTDDGRFGIALSGSYQERDFGYNEAAVGGGWYAFPGGEGPLANAEPAANATNPPGPGDIYSIPQNLIYALNGVSRQRTNGQATLQWAPTDTITATLDYTYAENRIQQRRHELSTWFNQAASQTSWTDGPIAAPISYTEYAGCFNPATEQWTASDAMGVCPAGFEIRPGDLAMAGAQFATKNENKSVGFNVEWAATDSLDFEFDFHRSSAESGADSPYGSNNVIGTAAFARGVTNVDFSGDFPVLSVMLPPGQTSVSPSEMMVTGSSFRNSYMRSEVDQGQVRGTFRFADYSQLDFGVAYTEVNNRTAYNFTQRDDWGGFGGGAADYADDLWIPGNISQYFDQFSGSGNAFGQFYLFDFDRLRAAAIAARGGDESAYLPPDNFTTDRRTTEKSKSAYVQWSNTWDLSMPLSVAAGVRYEETDITSSALVPIATGLVWTGANEFSVQFGDPDFTTLRGKYEYWLPSLDTSLKITEDMVLRASYGHSIGRPQWNHIQGGQTLDSFAGYEGGTGSQGDPGLKPLESKNLDLSFEWYYGEGSYVSVGWFRKDIDNYIGTSVVETSPFDLTTPVGGAYFNEAVANGCAVGGTDFRNCVRQYIFANHAGDPGVTVTGVDQNGQPTGTIAGLPGDPSAVFRVSVPINRDSSQLDGWELNVQHMFGESGFGLSANYTIVDSDLTYDNYNLGDQFAMVGLSDSANLVGFYDKGSWQVRAAYNWRDEFLSSTYDSWRPNPVYVEAYGQLDLNVSYQVNDNFSVHAEAINLTDETMRSHGRNERQVFYATQTGPRYMVGFRYKF</sequence>
<evidence type="ECO:0000256" key="4">
    <source>
        <dbReference type="ARBA" id="ARBA00022692"/>
    </source>
</evidence>
<evidence type="ECO:0000256" key="10">
    <source>
        <dbReference type="SAM" id="SignalP"/>
    </source>
</evidence>
<evidence type="ECO:0000256" key="9">
    <source>
        <dbReference type="RuleBase" id="RU003357"/>
    </source>
</evidence>
<dbReference type="InterPro" id="IPR010104">
    <property type="entry name" value="TonB_rcpt_bac"/>
</dbReference>
<proteinExistence type="inferred from homology"/>
<evidence type="ECO:0000256" key="3">
    <source>
        <dbReference type="ARBA" id="ARBA00022452"/>
    </source>
</evidence>
<dbReference type="InterPro" id="IPR039426">
    <property type="entry name" value="TonB-dep_rcpt-like"/>
</dbReference>
<organism evidence="12 13">
    <name type="scientific">Luteimonas terrae</name>
    <dbReference type="NCBI Taxonomy" id="1530191"/>
    <lineage>
        <taxon>Bacteria</taxon>
        <taxon>Pseudomonadati</taxon>
        <taxon>Pseudomonadota</taxon>
        <taxon>Gammaproteobacteria</taxon>
        <taxon>Lysobacterales</taxon>
        <taxon>Lysobacteraceae</taxon>
        <taxon>Luteimonas</taxon>
    </lineage>
</organism>
<dbReference type="InterPro" id="IPR037066">
    <property type="entry name" value="Plug_dom_sf"/>
</dbReference>
<evidence type="ECO:0000313" key="12">
    <source>
        <dbReference type="EMBL" id="TDK30642.1"/>
    </source>
</evidence>
<evidence type="ECO:0000256" key="6">
    <source>
        <dbReference type="ARBA" id="ARBA00023136"/>
    </source>
</evidence>
<evidence type="ECO:0000313" key="13">
    <source>
        <dbReference type="Proteomes" id="UP000295543"/>
    </source>
</evidence>
<evidence type="ECO:0000259" key="11">
    <source>
        <dbReference type="PROSITE" id="PS50042"/>
    </source>
</evidence>
<keyword evidence="7 8" id="KW-0998">Cell outer membrane</keyword>
<keyword evidence="6 8" id="KW-0472">Membrane</keyword>
<accession>A0A4R5U8S8</accession>
<dbReference type="Pfam" id="PF00593">
    <property type="entry name" value="TonB_dep_Rec_b-barrel"/>
    <property type="match status" value="1"/>
</dbReference>
<evidence type="ECO:0000256" key="8">
    <source>
        <dbReference type="PROSITE-ProRule" id="PRU01360"/>
    </source>
</evidence>
<keyword evidence="10" id="KW-0732">Signal</keyword>
<dbReference type="GO" id="GO:0009279">
    <property type="term" value="C:cell outer membrane"/>
    <property type="evidence" value="ECO:0007669"/>
    <property type="project" value="UniProtKB-SubCell"/>
</dbReference>
<dbReference type="InterPro" id="IPR000595">
    <property type="entry name" value="cNMP-bd_dom"/>
</dbReference>
<evidence type="ECO:0000256" key="5">
    <source>
        <dbReference type="ARBA" id="ARBA00023077"/>
    </source>
</evidence>
<dbReference type="AlphaFoldDB" id="A0A4R5U8S8"/>
<dbReference type="PROSITE" id="PS52016">
    <property type="entry name" value="TONB_DEPENDENT_REC_3"/>
    <property type="match status" value="1"/>
</dbReference>
<keyword evidence="2 8" id="KW-0813">Transport</keyword>
<name>A0A4R5U8S8_9GAMM</name>
<dbReference type="PANTHER" id="PTHR40980">
    <property type="entry name" value="PLUG DOMAIN-CONTAINING PROTEIN"/>
    <property type="match status" value="1"/>
</dbReference>
<evidence type="ECO:0000256" key="7">
    <source>
        <dbReference type="ARBA" id="ARBA00023237"/>
    </source>
</evidence>
<gene>
    <name evidence="12" type="ORF">E2F49_09760</name>
</gene>
<comment type="caution">
    <text evidence="12">The sequence shown here is derived from an EMBL/GenBank/DDBJ whole genome shotgun (WGS) entry which is preliminary data.</text>
</comment>
<dbReference type="Gene3D" id="2.40.170.20">
    <property type="entry name" value="TonB-dependent receptor, beta-barrel domain"/>
    <property type="match status" value="1"/>
</dbReference>
<dbReference type="InterPro" id="IPR036942">
    <property type="entry name" value="Beta-barrel_TonB_sf"/>
</dbReference>
<evidence type="ECO:0000256" key="1">
    <source>
        <dbReference type="ARBA" id="ARBA00004571"/>
    </source>
</evidence>
<comment type="subcellular location">
    <subcellularLocation>
        <location evidence="1 8">Cell outer membrane</location>
        <topology evidence="1 8">Multi-pass membrane protein</topology>
    </subcellularLocation>
</comment>
<dbReference type="InterPro" id="IPR000531">
    <property type="entry name" value="Beta-barrel_TonB"/>
</dbReference>
<dbReference type="PANTHER" id="PTHR40980:SF3">
    <property type="entry name" value="TONB-DEPENDENT RECEPTOR-LIKE BETA-BARREL DOMAIN-CONTAINING PROTEIN"/>
    <property type="match status" value="1"/>
</dbReference>
<dbReference type="RefSeq" id="WP_133393722.1">
    <property type="nucleotide sequence ID" value="NZ_SMTG01000004.1"/>
</dbReference>
<dbReference type="PROSITE" id="PS50042">
    <property type="entry name" value="CNMP_BINDING_3"/>
    <property type="match status" value="1"/>
</dbReference>
<feature type="signal peptide" evidence="10">
    <location>
        <begin position="1"/>
        <end position="29"/>
    </location>
</feature>
<keyword evidence="4 8" id="KW-0812">Transmembrane</keyword>
<protein>
    <submittedName>
        <fullName evidence="12">TonB-dependent receptor</fullName>
    </submittedName>
</protein>
<keyword evidence="13" id="KW-1185">Reference proteome</keyword>
<dbReference type="EMBL" id="SMTG01000004">
    <property type="protein sequence ID" value="TDK30642.1"/>
    <property type="molecule type" value="Genomic_DNA"/>
</dbReference>
<dbReference type="Gene3D" id="2.170.130.10">
    <property type="entry name" value="TonB-dependent receptor, plug domain"/>
    <property type="match status" value="1"/>
</dbReference>
<evidence type="ECO:0000256" key="2">
    <source>
        <dbReference type="ARBA" id="ARBA00022448"/>
    </source>
</evidence>
<dbReference type="SUPFAM" id="SSF56935">
    <property type="entry name" value="Porins"/>
    <property type="match status" value="1"/>
</dbReference>
<dbReference type="InterPro" id="IPR012910">
    <property type="entry name" value="Plug_dom"/>
</dbReference>
<feature type="domain" description="Cyclic nucleotide-binding" evidence="11">
    <location>
        <begin position="573"/>
        <end position="610"/>
    </location>
</feature>
<dbReference type="NCBIfam" id="TIGR01782">
    <property type="entry name" value="TonB-Xanth-Caul"/>
    <property type="match status" value="1"/>
</dbReference>
<dbReference type="Pfam" id="PF07715">
    <property type="entry name" value="Plug"/>
    <property type="match status" value="1"/>
</dbReference>
<feature type="chain" id="PRO_5020342721" evidence="10">
    <location>
        <begin position="30"/>
        <end position="1020"/>
    </location>
</feature>
<reference evidence="12 13" key="1">
    <citation type="submission" date="2019-03" db="EMBL/GenBank/DDBJ databases">
        <title>Luteimonas zhaokaii sp.nov., isolated from the rectal contents of Plateau pika in Yushu, Qinghai Province, China.</title>
        <authorList>
            <person name="Zhang G."/>
        </authorList>
    </citation>
    <scope>NUCLEOTIDE SEQUENCE [LARGE SCALE GENOMIC DNA]</scope>
    <source>
        <strain evidence="12 13">THG-MD21</strain>
    </source>
</reference>
<comment type="similarity">
    <text evidence="8 9">Belongs to the TonB-dependent receptor family.</text>
</comment>